<evidence type="ECO:0000256" key="2">
    <source>
        <dbReference type="ARBA" id="ARBA00005722"/>
    </source>
</evidence>
<evidence type="ECO:0000256" key="4">
    <source>
        <dbReference type="ARBA" id="ARBA00023136"/>
    </source>
</evidence>
<evidence type="ECO:0000256" key="5">
    <source>
        <dbReference type="ARBA" id="ARBA00023237"/>
    </source>
</evidence>
<dbReference type="PANTHER" id="PTHR38776">
    <property type="entry name" value="MLTA-INTERACTING PROTEIN-RELATED"/>
    <property type="match status" value="1"/>
</dbReference>
<evidence type="ECO:0000313" key="6">
    <source>
        <dbReference type="EMBL" id="WOX04154.1"/>
    </source>
</evidence>
<dbReference type="KEGG" id="mpaf:R5R33_10400"/>
<dbReference type="Proteomes" id="UP001302477">
    <property type="component" value="Chromosome"/>
</dbReference>
<evidence type="ECO:0000256" key="3">
    <source>
        <dbReference type="ARBA" id="ARBA00022729"/>
    </source>
</evidence>
<sequence>MLVAVSPLRALATEARAPEWKLSFAAGRGVIENPIAGKSDGETLFLPSYSYYGDRFFISNLTVGYTLLEERNFYVDLVAQPNEDGLFYHLDSSTMTMGSLNAFLTHIGGAGEAIERDISVVAGPSVTLVGKYADLSLASFHDITAVHYGSETHLSLDKQFPLFGGTFGYSLGAVQKDEDLVRYYYHVTEEEAGLMARAYARYYPPGDVVDRYARLHFSYPLSANLDVRFGAKYTQFDMEGRLPLLMDTSETLSWFAGIQYSIGSGQ</sequence>
<gene>
    <name evidence="6" type="ORF">R5R33_10400</name>
</gene>
<keyword evidence="5" id="KW-0998">Cell outer membrane</keyword>
<accession>A0AAU0MVE9</accession>
<dbReference type="GO" id="GO:0009279">
    <property type="term" value="C:cell outer membrane"/>
    <property type="evidence" value="ECO:0007669"/>
    <property type="project" value="UniProtKB-SubCell"/>
</dbReference>
<keyword evidence="7" id="KW-1185">Reference proteome</keyword>
<dbReference type="GO" id="GO:0009252">
    <property type="term" value="P:peptidoglycan biosynthetic process"/>
    <property type="evidence" value="ECO:0007669"/>
    <property type="project" value="TreeGrafter"/>
</dbReference>
<evidence type="ECO:0000313" key="7">
    <source>
        <dbReference type="Proteomes" id="UP001302477"/>
    </source>
</evidence>
<dbReference type="InterPro" id="IPR010583">
    <property type="entry name" value="MipA"/>
</dbReference>
<protein>
    <submittedName>
        <fullName evidence="6">MipA/OmpV family protein</fullName>
    </submittedName>
</protein>
<evidence type="ECO:0000256" key="1">
    <source>
        <dbReference type="ARBA" id="ARBA00004442"/>
    </source>
</evidence>
<dbReference type="Pfam" id="PF06629">
    <property type="entry name" value="MipA"/>
    <property type="match status" value="1"/>
</dbReference>
<proteinExistence type="inferred from homology"/>
<dbReference type="RefSeq" id="WP_318952632.1">
    <property type="nucleotide sequence ID" value="NZ_CP137555.1"/>
</dbReference>
<keyword evidence="4" id="KW-0472">Membrane</keyword>
<name>A0AAU0MVE9_9GAMM</name>
<dbReference type="PANTHER" id="PTHR38776:SF1">
    <property type="entry name" value="MLTA-INTERACTING PROTEIN-RELATED"/>
    <property type="match status" value="1"/>
</dbReference>
<dbReference type="EMBL" id="CP137555">
    <property type="protein sequence ID" value="WOX04154.1"/>
    <property type="molecule type" value="Genomic_DNA"/>
</dbReference>
<reference evidence="6 7" key="1">
    <citation type="submission" date="2023-10" db="EMBL/GenBank/DDBJ databases">
        <title>Description of Microbulbifer bruguierae sp. nov., isolated from the sediments of mangrove plant Bruguiera sexangula and comparative genomic analyses of the genus Microbulbifer.</title>
        <authorList>
            <person name="Long M."/>
        </authorList>
    </citation>
    <scope>NUCLEOTIDE SEQUENCE [LARGE SCALE GENOMIC DNA]</scope>
    <source>
        <strain evidence="6 7">SPO729</strain>
    </source>
</reference>
<keyword evidence="3" id="KW-0732">Signal</keyword>
<organism evidence="6 7">
    <name type="scientific">Microbulbifer pacificus</name>
    <dbReference type="NCBI Taxonomy" id="407164"/>
    <lineage>
        <taxon>Bacteria</taxon>
        <taxon>Pseudomonadati</taxon>
        <taxon>Pseudomonadota</taxon>
        <taxon>Gammaproteobacteria</taxon>
        <taxon>Cellvibrionales</taxon>
        <taxon>Microbulbiferaceae</taxon>
        <taxon>Microbulbifer</taxon>
    </lineage>
</organism>
<comment type="similarity">
    <text evidence="2">Belongs to the MipA/OmpV family.</text>
</comment>
<comment type="subcellular location">
    <subcellularLocation>
        <location evidence="1">Cell outer membrane</location>
    </subcellularLocation>
</comment>
<dbReference type="AlphaFoldDB" id="A0AAU0MVE9"/>